<proteinExistence type="predicted"/>
<name>A0A8S5M2L4_9CAUD</name>
<dbReference type="EMBL" id="BK014798">
    <property type="protein sequence ID" value="DAD76307.1"/>
    <property type="molecule type" value="Genomic_DNA"/>
</dbReference>
<protein>
    <submittedName>
        <fullName evidence="1">Uncharacterized protein</fullName>
    </submittedName>
</protein>
<reference evidence="1" key="1">
    <citation type="journal article" date="2021" name="Proc. Natl. Acad. Sci. U.S.A.">
        <title>A Catalog of Tens of Thousands of Viruses from Human Metagenomes Reveals Hidden Associations with Chronic Diseases.</title>
        <authorList>
            <person name="Tisza M.J."/>
            <person name="Buck C.B."/>
        </authorList>
    </citation>
    <scope>NUCLEOTIDE SEQUENCE</scope>
    <source>
        <strain evidence="1">CttDR14</strain>
    </source>
</reference>
<organism evidence="1">
    <name type="scientific">Siphoviridae sp. cttDR14</name>
    <dbReference type="NCBI Taxonomy" id="2826490"/>
    <lineage>
        <taxon>Viruses</taxon>
        <taxon>Duplodnaviria</taxon>
        <taxon>Heunggongvirae</taxon>
        <taxon>Uroviricota</taxon>
        <taxon>Caudoviricetes</taxon>
    </lineage>
</organism>
<evidence type="ECO:0000313" key="1">
    <source>
        <dbReference type="EMBL" id="DAD76307.1"/>
    </source>
</evidence>
<sequence length="1006" mass="113529">MNKFKVTINDIDYTSHAIYPLKWGELLDERLDEAYFTLKFIDKAEPFQPLDKVSISINDGTKIVNYYVANDKVDNNPVGSNLYTHTLYVIEETKFLEAFICDTLTFRNALLAREGTQAQYDATKLGIDGWTLPKASLSFKPKNPQMVGADLILPTLSSVFSDILHGGAGDLTQISVLVAGYDNKTTEIIVDKDGEIERITDFNKSETITLGITTTIIYHLVVKHTVPGNPSDVTYYYLGFEYIINGVENRLPLKKWTITDVVNRCLELAEPLREGENPRFHFDGVKYQNGEAGWGVGEIFVSGMYKSDSQAEKYDKIIAPEFSMTKNTLREQLKQIGGFIHAEPRLSGNTITFVEWGGNEQSKISEKQFISQSQTHSIDEYCTELDSTANNLVNRLNYAQGVVMEPHTRGAKSLRTEQKNIRIEETNGIIETVLPIADLVKLEVSAPKNEGATEYSSFTDITSFTYEQSDYSNLSSYDSNSRGTKAYALYWARNQKNIKGLFFKNENALNPIYSKYAIVNILSARNVDMNTGTDNSNYPLLRFRVSYIPIYTARVRTNKSLVVDTLPRTLVYNQGANSVETQYYGENLKGVAARLGNIEKIFTYKLTTLSDVPKAGELFDDHYYISAVSCELYPDYIKCTIGLSKDFNRLSEYIGISSEYRQYQVSETAVYNRETVVQEYALITFGTEETTDDNLFLITSINSLPTALWLIEGLFKGFSPYGKVSCAEAIPRNKSGASLLKQNEKICLPVVSSSFGNAISFRFAFDDNYSAGQKSVVFTEDDKTQYYSEYVPYTDYYGKFYWLDFAFKNDLGFVGYGASTEPLSLPSEFSKGDYDYTYIKGKLRYRKDNAEIPALNYQLSFVTDSQNIIIGSALASECYLVNDDHPIYKIESKPLKVYGFYHRLPLFSDKLDITDDNAKELGTIESSITDKAITFATIKKIPNAIKAWAMVTQSDETSQTVEDESGNETTQTVQNGYRLVIGCNKDYAAGDDIVFPRIVFKHKIYK</sequence>
<accession>A0A8S5M2L4</accession>